<dbReference type="SMART" id="SM00128">
    <property type="entry name" value="IPPc"/>
    <property type="match status" value="1"/>
</dbReference>
<gene>
    <name evidence="3" type="ORF">CUR178_00118</name>
</gene>
<dbReference type="GO" id="GO:0046856">
    <property type="term" value="P:phosphatidylinositol dephosphorylation"/>
    <property type="evidence" value="ECO:0007669"/>
    <property type="project" value="InterPro"/>
</dbReference>
<name>A0A836GV91_LEIEN</name>
<dbReference type="AlphaFoldDB" id="A0A836GV91"/>
<accession>A0A836GV91</accession>
<dbReference type="PANTHER" id="PTHR11200">
    <property type="entry name" value="INOSITOL 5-PHOSPHATASE"/>
    <property type="match status" value="1"/>
</dbReference>
<dbReference type="InterPro" id="IPR036691">
    <property type="entry name" value="Endo/exonu/phosph_ase_sf"/>
</dbReference>
<feature type="domain" description="Inositol polyphosphate-related phosphatase" evidence="2">
    <location>
        <begin position="562"/>
        <end position="921"/>
    </location>
</feature>
<dbReference type="PANTHER" id="PTHR11200:SF275">
    <property type="entry name" value="LD06095P"/>
    <property type="match status" value="1"/>
</dbReference>
<sequence>MTEYAGTPATKCGPLAESALPAIQPQPAGRSQDMLAVSAPPSTRSVRAQEAAHRGFVQSESCSNHHNSGSSAAGHVTAAPAIGATFLSSSFGSTCGETDPLCGPLLRRIIDPAVTQSAPVFVGAGTSDRCLPRPSFYPRRPSTVTDPRNTPGLTSVTPQTAVDGDLYTNMRSTGENDGGASPPSRRTPTAPSAGDRVDMSAKTLPILTVEQNIPSGELKPSLRALPFLSKGTGSDVQERRVMQRPVMTPSVHSSTSLRKLLTLCVDDESTNSALLADGARTRSSTLTHDENAGLPVLGATSVNGRMPALGSLASASARSRRRDEISALVGGDAPPTGADDTVLLDRETFPVPRYCPDDLLRGEDKIWAPGKPLRIAYVSWNMASKRPRSCEVSTYCIHPNAHLVVVGTQENGPYLMSNKRQQRWMKFVSHACLGGQYELVGKHHMWAVQMLVFARRRDVAHYVSRAHASHVKTGLLNGLGGNKGGVAVGLVLSMTPKDIQLSLSSSKHGAATQDLHTQAMERSSFTTVSASINRSLTSPLDGGNSIVADAGNGPAVWLSTSSTTSVVALTPSRMKSRVLRDKDEELRRRLSVSDGKSSSDLDGVDKDTFSGNDEGFSSAESASRNTSFAVLGRLDDARRAHKNGRHPQSGNNARALESVDDDGAPNDGTLENNTPNYMTLLFITAHLAAHQGGVTNRNKDYRQIVCGLQLGRRGPYRKFFKRLLRRKQVLAGDDEEEASEEDNAAEYSENNSCEDDVMPLRLPTVSSVVDDGRVRRDVTEEFDLTFFGGDLNYRINGTRKAIEYVIHHHRNIRSILINNDQLSLERARGKVFQGFQEGNLLFRPTYKYEVSAGGGVTLDAYNFSHKKKRLPAYCDRILFKKKMCSAARRVAIRLYTDVPNVRSSDHRPVVALFDVGTQAYTG</sequence>
<keyword evidence="4" id="KW-1185">Reference proteome</keyword>
<dbReference type="GeneID" id="94167421"/>
<feature type="region of interest" description="Disordered" evidence="1">
    <location>
        <begin position="731"/>
        <end position="755"/>
    </location>
</feature>
<dbReference type="KEGG" id="lenr:94167421"/>
<dbReference type="InterPro" id="IPR046985">
    <property type="entry name" value="IP5"/>
</dbReference>
<dbReference type="GO" id="GO:0004439">
    <property type="term" value="F:phosphatidylinositol-4,5-bisphosphate 5-phosphatase activity"/>
    <property type="evidence" value="ECO:0007669"/>
    <property type="project" value="TreeGrafter"/>
</dbReference>
<evidence type="ECO:0000313" key="4">
    <source>
        <dbReference type="Proteomes" id="UP000674179"/>
    </source>
</evidence>
<organism evidence="3 4">
    <name type="scientific">Leishmania enriettii</name>
    <dbReference type="NCBI Taxonomy" id="5663"/>
    <lineage>
        <taxon>Eukaryota</taxon>
        <taxon>Discoba</taxon>
        <taxon>Euglenozoa</taxon>
        <taxon>Kinetoplastea</taxon>
        <taxon>Metakinetoplastina</taxon>
        <taxon>Trypanosomatida</taxon>
        <taxon>Trypanosomatidae</taxon>
        <taxon>Leishmaniinae</taxon>
        <taxon>Leishmania</taxon>
    </lineage>
</organism>
<dbReference type="InterPro" id="IPR000300">
    <property type="entry name" value="IPPc"/>
</dbReference>
<dbReference type="Proteomes" id="UP000674179">
    <property type="component" value="Chromosome 36"/>
</dbReference>
<evidence type="ECO:0000256" key="1">
    <source>
        <dbReference type="SAM" id="MobiDB-lite"/>
    </source>
</evidence>
<dbReference type="EMBL" id="JAFHKP010000036">
    <property type="protein sequence ID" value="KAG5465415.1"/>
    <property type="molecule type" value="Genomic_DNA"/>
</dbReference>
<feature type="compositionally biased region" description="Low complexity" evidence="1">
    <location>
        <begin position="180"/>
        <end position="193"/>
    </location>
</feature>
<dbReference type="RefSeq" id="XP_067688014.1">
    <property type="nucleotide sequence ID" value="XM_067831911.1"/>
</dbReference>
<feature type="region of interest" description="Disordered" evidence="1">
    <location>
        <begin position="640"/>
        <end position="672"/>
    </location>
</feature>
<feature type="region of interest" description="Disordered" evidence="1">
    <location>
        <begin position="129"/>
        <end position="197"/>
    </location>
</feature>
<protein>
    <recommendedName>
        <fullName evidence="2">Inositol polyphosphate-related phosphatase domain-containing protein</fullName>
    </recommendedName>
</protein>
<dbReference type="Gene3D" id="3.60.10.10">
    <property type="entry name" value="Endonuclease/exonuclease/phosphatase"/>
    <property type="match status" value="2"/>
</dbReference>
<feature type="compositionally biased region" description="Polar residues" evidence="1">
    <location>
        <begin position="142"/>
        <end position="160"/>
    </location>
</feature>
<feature type="compositionally biased region" description="Basic and acidic residues" evidence="1">
    <location>
        <begin position="597"/>
        <end position="608"/>
    </location>
</feature>
<proteinExistence type="predicted"/>
<reference evidence="3 4" key="1">
    <citation type="submission" date="2021-02" db="EMBL/GenBank/DDBJ databases">
        <title>Leishmania (Mundinia) enrietti genome sequencing and assembly.</title>
        <authorList>
            <person name="Almutairi H."/>
            <person name="Gatherer D."/>
        </authorList>
    </citation>
    <scope>NUCLEOTIDE SEQUENCE [LARGE SCALE GENOMIC DNA]</scope>
    <source>
        <strain evidence="3">CUR178</strain>
    </source>
</reference>
<feature type="compositionally biased region" description="Acidic residues" evidence="1">
    <location>
        <begin position="732"/>
        <end position="744"/>
    </location>
</feature>
<dbReference type="OrthoDB" id="62798at2759"/>
<dbReference type="Pfam" id="PF22669">
    <property type="entry name" value="Exo_endo_phos2"/>
    <property type="match status" value="2"/>
</dbReference>
<evidence type="ECO:0000259" key="2">
    <source>
        <dbReference type="SMART" id="SM00128"/>
    </source>
</evidence>
<evidence type="ECO:0000313" key="3">
    <source>
        <dbReference type="EMBL" id="KAG5465415.1"/>
    </source>
</evidence>
<dbReference type="SUPFAM" id="SSF56219">
    <property type="entry name" value="DNase I-like"/>
    <property type="match status" value="2"/>
</dbReference>
<feature type="region of interest" description="Disordered" evidence="1">
    <location>
        <begin position="588"/>
        <end position="622"/>
    </location>
</feature>
<comment type="caution">
    <text evidence="3">The sequence shown here is derived from an EMBL/GenBank/DDBJ whole genome shotgun (WGS) entry which is preliminary data.</text>
</comment>